<dbReference type="PROSITE" id="PS51462">
    <property type="entry name" value="NUDIX"/>
    <property type="match status" value="1"/>
</dbReference>
<dbReference type="PRINTS" id="PR00502">
    <property type="entry name" value="NUDIXFAMILY"/>
</dbReference>
<evidence type="ECO:0000259" key="3">
    <source>
        <dbReference type="PROSITE" id="PS51462"/>
    </source>
</evidence>
<evidence type="ECO:0000313" key="5">
    <source>
        <dbReference type="Proteomes" id="UP000051984"/>
    </source>
</evidence>
<dbReference type="Proteomes" id="UP000051984">
    <property type="component" value="Unassembled WGS sequence"/>
</dbReference>
<evidence type="ECO:0000256" key="1">
    <source>
        <dbReference type="ARBA" id="ARBA00022801"/>
    </source>
</evidence>
<evidence type="ECO:0000256" key="2">
    <source>
        <dbReference type="RuleBase" id="RU003476"/>
    </source>
</evidence>
<reference evidence="4 5" key="1">
    <citation type="journal article" date="2015" name="Genome Announc.">
        <title>Expanding the biotechnology potential of lactobacilli through comparative genomics of 213 strains and associated genera.</title>
        <authorList>
            <person name="Sun Z."/>
            <person name="Harris H.M."/>
            <person name="McCann A."/>
            <person name="Guo C."/>
            <person name="Argimon S."/>
            <person name="Zhang W."/>
            <person name="Yang X."/>
            <person name="Jeffery I.B."/>
            <person name="Cooney J.C."/>
            <person name="Kagawa T.F."/>
            <person name="Liu W."/>
            <person name="Song Y."/>
            <person name="Salvetti E."/>
            <person name="Wrobel A."/>
            <person name="Rasinkangas P."/>
            <person name="Parkhill J."/>
            <person name="Rea M.C."/>
            <person name="O'Sullivan O."/>
            <person name="Ritari J."/>
            <person name="Douillard F.P."/>
            <person name="Paul Ross R."/>
            <person name="Yang R."/>
            <person name="Briner A.E."/>
            <person name="Felis G.E."/>
            <person name="de Vos W.M."/>
            <person name="Barrangou R."/>
            <person name="Klaenhammer T.R."/>
            <person name="Caufield P.W."/>
            <person name="Cui Y."/>
            <person name="Zhang H."/>
            <person name="O'Toole P.W."/>
        </authorList>
    </citation>
    <scope>NUCLEOTIDE SEQUENCE [LARGE SCALE GENOMIC DNA]</scope>
    <source>
        <strain evidence="4 5">DSM 20178</strain>
    </source>
</reference>
<gene>
    <name evidence="4" type="ORF">FD51_GL001551</name>
</gene>
<dbReference type="InterPro" id="IPR020476">
    <property type="entry name" value="Nudix_hydrolase"/>
</dbReference>
<organism evidence="4 5">
    <name type="scientific">Lacticaseibacillus zeae DSM 20178 = KCTC 3804</name>
    <dbReference type="NCBI Taxonomy" id="1423816"/>
    <lineage>
        <taxon>Bacteria</taxon>
        <taxon>Bacillati</taxon>
        <taxon>Bacillota</taxon>
        <taxon>Bacilli</taxon>
        <taxon>Lactobacillales</taxon>
        <taxon>Lactobacillaceae</taxon>
        <taxon>Lacticaseibacillus</taxon>
    </lineage>
</organism>
<proteinExistence type="inferred from homology"/>
<dbReference type="InterPro" id="IPR000086">
    <property type="entry name" value="NUDIX_hydrolase_dom"/>
</dbReference>
<dbReference type="Pfam" id="PF00293">
    <property type="entry name" value="NUDIX"/>
    <property type="match status" value="1"/>
</dbReference>
<name>A0A0R1EWI4_LACZE</name>
<dbReference type="InterPro" id="IPR020084">
    <property type="entry name" value="NUDIX_hydrolase_CS"/>
</dbReference>
<evidence type="ECO:0000313" key="4">
    <source>
        <dbReference type="EMBL" id="KRK13342.1"/>
    </source>
</evidence>
<dbReference type="PATRIC" id="fig|1423816.3.peg.1621"/>
<comment type="caution">
    <text evidence="4">The sequence shown here is derived from an EMBL/GenBank/DDBJ whole genome shotgun (WGS) entry which is preliminary data.</text>
</comment>
<keyword evidence="1 2" id="KW-0378">Hydrolase</keyword>
<protein>
    <recommendedName>
        <fullName evidence="3">Nudix hydrolase domain-containing protein</fullName>
    </recommendedName>
</protein>
<accession>A0A0R1EWI4</accession>
<dbReference type="GO" id="GO:0016787">
    <property type="term" value="F:hydrolase activity"/>
    <property type="evidence" value="ECO:0007669"/>
    <property type="project" value="UniProtKB-KW"/>
</dbReference>
<dbReference type="SUPFAM" id="SSF55811">
    <property type="entry name" value="Nudix"/>
    <property type="match status" value="1"/>
</dbReference>
<dbReference type="Gene3D" id="3.90.79.10">
    <property type="entry name" value="Nucleoside Triphosphate Pyrophosphohydrolase"/>
    <property type="match status" value="1"/>
</dbReference>
<feature type="domain" description="Nudix hydrolase" evidence="3">
    <location>
        <begin position="1"/>
        <end position="91"/>
    </location>
</feature>
<dbReference type="PROSITE" id="PS00893">
    <property type="entry name" value="NUDIX_BOX"/>
    <property type="match status" value="1"/>
</dbReference>
<comment type="similarity">
    <text evidence="2">Belongs to the Nudix hydrolase family.</text>
</comment>
<dbReference type="AlphaFoldDB" id="A0A0R1EWI4"/>
<dbReference type="InterPro" id="IPR015797">
    <property type="entry name" value="NUDIX_hydrolase-like_dom_sf"/>
</dbReference>
<sequence length="91" mass="10089">MVEVHFETVPQRLDSVLVVQFFNGGIIWVHNSKRRWELTGGKLEAGETLAQAAVRESFEESGAVIKPGSIVPLGLLCVTDWTCHSGRPRRS</sequence>
<dbReference type="EMBL" id="AZCT01000002">
    <property type="protein sequence ID" value="KRK13342.1"/>
    <property type="molecule type" value="Genomic_DNA"/>
</dbReference>